<sequence length="347" mass="38647">MTNLSSIDSDGGPVRKNKQHLIDKILDMCTGQPSNAPPGYDIYPFICSLYQSCFGGIIYRSLIKSIPAETPIEQEPNIYTLSQFVPSIKQALTSCSSIDIEHLSTAVSVKAGIKKGSAVYCVKNPKMESFDLLTLLSKVFQYHYLSLYNLSNQTLVEVFISKNFEIHDRVAQIELESIIFEVMAGRGYPSSILDAIRSASIVYVSRLDAGQPAPGSFNDRRRLERKEAHIQHAATKVLALETAKQKWPQPIPYSTIMECIASYRQSIQFKPFSICASCGTDDCARTGSYIPISLLSLDILRVTDTYILAHTPLSRFKYIHDSLDGLLLEPKGIRALDKECSAVEVFE</sequence>
<keyword evidence="2" id="KW-1185">Reference proteome</keyword>
<gene>
    <name evidence="1" type="ORF">BT96DRAFT_999637</name>
</gene>
<evidence type="ECO:0000313" key="2">
    <source>
        <dbReference type="Proteomes" id="UP000799118"/>
    </source>
</evidence>
<dbReference type="EMBL" id="ML769577">
    <property type="protein sequence ID" value="KAE9393260.1"/>
    <property type="molecule type" value="Genomic_DNA"/>
</dbReference>
<accession>A0A6A4H6C0</accession>
<evidence type="ECO:0000313" key="1">
    <source>
        <dbReference type="EMBL" id="KAE9393260.1"/>
    </source>
</evidence>
<name>A0A6A4H6C0_9AGAR</name>
<protein>
    <submittedName>
        <fullName evidence="1">Uncharacterized protein</fullName>
    </submittedName>
</protein>
<dbReference type="AlphaFoldDB" id="A0A6A4H6C0"/>
<proteinExistence type="predicted"/>
<organism evidence="1 2">
    <name type="scientific">Gymnopus androsaceus JB14</name>
    <dbReference type="NCBI Taxonomy" id="1447944"/>
    <lineage>
        <taxon>Eukaryota</taxon>
        <taxon>Fungi</taxon>
        <taxon>Dikarya</taxon>
        <taxon>Basidiomycota</taxon>
        <taxon>Agaricomycotina</taxon>
        <taxon>Agaricomycetes</taxon>
        <taxon>Agaricomycetidae</taxon>
        <taxon>Agaricales</taxon>
        <taxon>Marasmiineae</taxon>
        <taxon>Omphalotaceae</taxon>
        <taxon>Gymnopus</taxon>
    </lineage>
</organism>
<reference evidence="1" key="1">
    <citation type="journal article" date="2019" name="Environ. Microbiol.">
        <title>Fungal ecological strategies reflected in gene transcription - a case study of two litter decomposers.</title>
        <authorList>
            <person name="Barbi F."/>
            <person name="Kohler A."/>
            <person name="Barry K."/>
            <person name="Baskaran P."/>
            <person name="Daum C."/>
            <person name="Fauchery L."/>
            <person name="Ihrmark K."/>
            <person name="Kuo A."/>
            <person name="LaButti K."/>
            <person name="Lipzen A."/>
            <person name="Morin E."/>
            <person name="Grigoriev I.V."/>
            <person name="Henrissat B."/>
            <person name="Lindahl B."/>
            <person name="Martin F."/>
        </authorList>
    </citation>
    <scope>NUCLEOTIDE SEQUENCE</scope>
    <source>
        <strain evidence="1">JB14</strain>
    </source>
</reference>
<dbReference type="Proteomes" id="UP000799118">
    <property type="component" value="Unassembled WGS sequence"/>
</dbReference>